<feature type="region of interest" description="Disordered" evidence="1">
    <location>
        <begin position="49"/>
        <end position="84"/>
    </location>
</feature>
<gene>
    <name evidence="2" type="ORF">KFL01_20060</name>
</gene>
<accession>A0ABQ0X5U7</accession>
<organism evidence="2 3">
    <name type="scientific">Kocuria flava</name>
    <dbReference type="NCBI Taxonomy" id="446860"/>
    <lineage>
        <taxon>Bacteria</taxon>
        <taxon>Bacillati</taxon>
        <taxon>Actinomycetota</taxon>
        <taxon>Actinomycetes</taxon>
        <taxon>Micrococcales</taxon>
        <taxon>Micrococcaceae</taxon>
        <taxon>Kocuria</taxon>
    </lineage>
</organism>
<evidence type="ECO:0000313" key="3">
    <source>
        <dbReference type="Proteomes" id="UP000321155"/>
    </source>
</evidence>
<dbReference type="Proteomes" id="UP000321155">
    <property type="component" value="Unassembled WGS sequence"/>
</dbReference>
<proteinExistence type="predicted"/>
<keyword evidence="3" id="KW-1185">Reference proteome</keyword>
<sequence>MLPVAVVPPGAVQVLRGGRVGTAGAGARCGAEGGAVAGHGRAGKVPYSIARAGGDPGPGGSRPGPGGGAGATGRNRRRGPGAVT</sequence>
<comment type="caution">
    <text evidence="2">The sequence shown here is derived from an EMBL/GenBank/DDBJ whole genome shotgun (WGS) entry which is preliminary data.</text>
</comment>
<name>A0ABQ0X5U7_9MICC</name>
<feature type="compositionally biased region" description="Gly residues" evidence="1">
    <location>
        <begin position="54"/>
        <end position="71"/>
    </location>
</feature>
<dbReference type="EMBL" id="BJZR01000056">
    <property type="protein sequence ID" value="GEO92700.1"/>
    <property type="molecule type" value="Genomic_DNA"/>
</dbReference>
<protein>
    <recommendedName>
        <fullName evidence="4">PE-PGRS family protein</fullName>
    </recommendedName>
</protein>
<evidence type="ECO:0000256" key="1">
    <source>
        <dbReference type="SAM" id="MobiDB-lite"/>
    </source>
</evidence>
<reference evidence="2 3" key="1">
    <citation type="submission" date="2019-07" db="EMBL/GenBank/DDBJ databases">
        <title>Whole genome shotgun sequence of Kocuria flava NBRC 107626.</title>
        <authorList>
            <person name="Hosoyama A."/>
            <person name="Uohara A."/>
            <person name="Ohji S."/>
            <person name="Ichikawa N."/>
        </authorList>
    </citation>
    <scope>NUCLEOTIDE SEQUENCE [LARGE SCALE GENOMIC DNA]</scope>
    <source>
        <strain evidence="2 3">NBRC 107626</strain>
    </source>
</reference>
<evidence type="ECO:0000313" key="2">
    <source>
        <dbReference type="EMBL" id="GEO92700.1"/>
    </source>
</evidence>
<evidence type="ECO:0008006" key="4">
    <source>
        <dbReference type="Google" id="ProtNLM"/>
    </source>
</evidence>
<feature type="compositionally biased region" description="Basic residues" evidence="1">
    <location>
        <begin position="74"/>
        <end position="84"/>
    </location>
</feature>